<protein>
    <submittedName>
        <fullName evidence="3">Uncharacterized protein</fullName>
    </submittedName>
</protein>
<name>A0A411YBQ4_9ACTN</name>
<keyword evidence="2" id="KW-1133">Transmembrane helix</keyword>
<evidence type="ECO:0000313" key="4">
    <source>
        <dbReference type="Proteomes" id="UP000291469"/>
    </source>
</evidence>
<accession>A0A411YBQ4</accession>
<organism evidence="3 4">
    <name type="scientific">Egibacter rhizosphaerae</name>
    <dbReference type="NCBI Taxonomy" id="1670831"/>
    <lineage>
        <taxon>Bacteria</taxon>
        <taxon>Bacillati</taxon>
        <taxon>Actinomycetota</taxon>
        <taxon>Nitriliruptoria</taxon>
        <taxon>Egibacterales</taxon>
        <taxon>Egibacteraceae</taxon>
        <taxon>Egibacter</taxon>
    </lineage>
</organism>
<gene>
    <name evidence="3" type="ORF">ER308_02860</name>
</gene>
<keyword evidence="4" id="KW-1185">Reference proteome</keyword>
<keyword evidence="2" id="KW-0812">Transmembrane</keyword>
<dbReference type="EMBL" id="CP036402">
    <property type="protein sequence ID" value="QBI18608.1"/>
    <property type="molecule type" value="Genomic_DNA"/>
</dbReference>
<reference evidence="3 4" key="1">
    <citation type="submission" date="2019-01" db="EMBL/GenBank/DDBJ databases">
        <title>Egibacter rhizosphaerae EGI 80759T.</title>
        <authorList>
            <person name="Chen D.-D."/>
            <person name="Tian Y."/>
            <person name="Jiao J.-Y."/>
            <person name="Zhang X.-T."/>
            <person name="Zhang Y.-G."/>
            <person name="Zhang Y."/>
            <person name="Xiao M."/>
            <person name="Shu W.-S."/>
            <person name="Li W.-J."/>
        </authorList>
    </citation>
    <scope>NUCLEOTIDE SEQUENCE [LARGE SCALE GENOMIC DNA]</scope>
    <source>
        <strain evidence="3 4">EGI 80759</strain>
    </source>
</reference>
<evidence type="ECO:0000313" key="3">
    <source>
        <dbReference type="EMBL" id="QBI18608.1"/>
    </source>
</evidence>
<feature type="compositionally biased region" description="Basic and acidic residues" evidence="1">
    <location>
        <begin position="115"/>
        <end position="125"/>
    </location>
</feature>
<dbReference type="KEGG" id="erz:ER308_02860"/>
<evidence type="ECO:0000256" key="2">
    <source>
        <dbReference type="SAM" id="Phobius"/>
    </source>
</evidence>
<feature type="region of interest" description="Disordered" evidence="1">
    <location>
        <begin position="84"/>
        <end position="131"/>
    </location>
</feature>
<dbReference type="RefSeq" id="WP_131153606.1">
    <property type="nucleotide sequence ID" value="NZ_CP036402.1"/>
</dbReference>
<sequence>MEQVKPRELIVAARVADALVYAAGVAGVVAGGVLFMEGQRWFAVVAWVLTFVAGAALRLAAWAAKALAELLERTARMERDLTHLLVRPREQDPGAGPHERDLPPGFGDSGGRRPGGRDEPPDPWKRLGGWH</sequence>
<dbReference type="Proteomes" id="UP000291469">
    <property type="component" value="Chromosome"/>
</dbReference>
<feature type="compositionally biased region" description="Basic and acidic residues" evidence="1">
    <location>
        <begin position="84"/>
        <end position="102"/>
    </location>
</feature>
<feature type="transmembrane region" description="Helical" evidence="2">
    <location>
        <begin position="41"/>
        <end position="64"/>
    </location>
</feature>
<proteinExistence type="predicted"/>
<keyword evidence="2" id="KW-0472">Membrane</keyword>
<dbReference type="AlphaFoldDB" id="A0A411YBQ4"/>
<feature type="transmembrane region" description="Helical" evidence="2">
    <location>
        <begin position="12"/>
        <end position="35"/>
    </location>
</feature>
<evidence type="ECO:0000256" key="1">
    <source>
        <dbReference type="SAM" id="MobiDB-lite"/>
    </source>
</evidence>